<feature type="transmembrane region" description="Helical" evidence="11">
    <location>
        <begin position="325"/>
        <end position="350"/>
    </location>
</feature>
<feature type="domain" description="Ig-like" evidence="12">
    <location>
        <begin position="119"/>
        <end position="214"/>
    </location>
</feature>
<evidence type="ECO:0000256" key="5">
    <source>
        <dbReference type="ARBA" id="ARBA00022737"/>
    </source>
</evidence>
<dbReference type="Gene3D" id="2.60.40.10">
    <property type="entry name" value="Immunoglobulins"/>
    <property type="match status" value="3"/>
</dbReference>
<proteinExistence type="inferred from homology"/>
<gene>
    <name evidence="13" type="primary">LOC107600075</name>
</gene>
<feature type="domain" description="Ig-like" evidence="12">
    <location>
        <begin position="219"/>
        <end position="304"/>
    </location>
</feature>
<evidence type="ECO:0000256" key="10">
    <source>
        <dbReference type="SAM" id="MobiDB-lite"/>
    </source>
</evidence>
<dbReference type="Pfam" id="PF13927">
    <property type="entry name" value="Ig_3"/>
    <property type="match status" value="1"/>
</dbReference>
<dbReference type="SMART" id="SM00408">
    <property type="entry name" value="IGc2"/>
    <property type="match status" value="2"/>
</dbReference>
<name>A0A672RYP9_SINGR</name>
<dbReference type="InterPro" id="IPR007110">
    <property type="entry name" value="Ig-like_dom"/>
</dbReference>
<keyword evidence="6 11" id="KW-1133">Transmembrane helix</keyword>
<dbReference type="Pfam" id="PF08205">
    <property type="entry name" value="C2-set_2"/>
    <property type="match status" value="1"/>
</dbReference>
<keyword evidence="7 11" id="KW-0472">Membrane</keyword>
<dbReference type="Ensembl" id="ENSSGRT00000100365.1">
    <property type="protein sequence ID" value="ENSSGRP00000094312.1"/>
    <property type="gene ID" value="ENSSGRG00000047191.1"/>
</dbReference>
<dbReference type="PANTHER" id="PTHR45889">
    <property type="entry name" value="IG-LIKE DOMAIN-CONTAINING PROTEIN"/>
    <property type="match status" value="1"/>
</dbReference>
<evidence type="ECO:0000256" key="3">
    <source>
        <dbReference type="ARBA" id="ARBA00022692"/>
    </source>
</evidence>
<dbReference type="InterPro" id="IPR013162">
    <property type="entry name" value="CD80_C2-set"/>
</dbReference>
<dbReference type="SUPFAM" id="SSF48726">
    <property type="entry name" value="Immunoglobulin"/>
    <property type="match status" value="3"/>
</dbReference>
<keyword evidence="14" id="KW-1185">Reference proteome</keyword>
<dbReference type="InterPro" id="IPR013783">
    <property type="entry name" value="Ig-like_fold"/>
</dbReference>
<evidence type="ECO:0000313" key="13">
    <source>
        <dbReference type="Ensembl" id="ENSSGRP00000094312.1"/>
    </source>
</evidence>
<comment type="subcellular location">
    <subcellularLocation>
        <location evidence="1">Membrane</location>
        <topology evidence="1">Single-pass type I membrane protein</topology>
    </subcellularLocation>
</comment>
<evidence type="ECO:0000256" key="1">
    <source>
        <dbReference type="ARBA" id="ARBA00004479"/>
    </source>
</evidence>
<evidence type="ECO:0000256" key="11">
    <source>
        <dbReference type="SAM" id="Phobius"/>
    </source>
</evidence>
<evidence type="ECO:0000256" key="9">
    <source>
        <dbReference type="ARBA" id="ARBA00023319"/>
    </source>
</evidence>
<evidence type="ECO:0000256" key="6">
    <source>
        <dbReference type="ARBA" id="ARBA00022989"/>
    </source>
</evidence>
<keyword evidence="5" id="KW-0677">Repeat</keyword>
<dbReference type="InterPro" id="IPR003599">
    <property type="entry name" value="Ig_sub"/>
</dbReference>
<organism evidence="13 14">
    <name type="scientific">Sinocyclocheilus grahami</name>
    <name type="common">Dianchi golden-line fish</name>
    <name type="synonym">Barbus grahami</name>
    <dbReference type="NCBI Taxonomy" id="75366"/>
    <lineage>
        <taxon>Eukaryota</taxon>
        <taxon>Metazoa</taxon>
        <taxon>Chordata</taxon>
        <taxon>Craniata</taxon>
        <taxon>Vertebrata</taxon>
        <taxon>Euteleostomi</taxon>
        <taxon>Actinopterygii</taxon>
        <taxon>Neopterygii</taxon>
        <taxon>Teleostei</taxon>
        <taxon>Ostariophysi</taxon>
        <taxon>Cypriniformes</taxon>
        <taxon>Cyprinidae</taxon>
        <taxon>Cyprininae</taxon>
        <taxon>Sinocyclocheilus</taxon>
    </lineage>
</organism>
<dbReference type="GO" id="GO:0042734">
    <property type="term" value="C:presynaptic membrane"/>
    <property type="evidence" value="ECO:0007669"/>
    <property type="project" value="TreeGrafter"/>
</dbReference>
<keyword evidence="8" id="KW-1015">Disulfide bond</keyword>
<evidence type="ECO:0000256" key="2">
    <source>
        <dbReference type="ARBA" id="ARBA00007810"/>
    </source>
</evidence>
<dbReference type="InterPro" id="IPR003598">
    <property type="entry name" value="Ig_sub2"/>
</dbReference>
<accession>A0A672RYP9</accession>
<dbReference type="PANTHER" id="PTHR45889:SF5">
    <property type="entry name" value="CELL ADHESION MOLECULE 3"/>
    <property type="match status" value="1"/>
</dbReference>
<evidence type="ECO:0000256" key="7">
    <source>
        <dbReference type="ARBA" id="ARBA00023136"/>
    </source>
</evidence>
<dbReference type="OMA" id="HTFTEEA"/>
<dbReference type="InParanoid" id="A0A672RYP9"/>
<feature type="region of interest" description="Disordered" evidence="10">
    <location>
        <begin position="361"/>
        <end position="380"/>
    </location>
</feature>
<dbReference type="SMART" id="SM00409">
    <property type="entry name" value="IG"/>
    <property type="match status" value="3"/>
</dbReference>
<feature type="transmembrane region" description="Helical" evidence="11">
    <location>
        <begin position="46"/>
        <end position="64"/>
    </location>
</feature>
<dbReference type="AlphaFoldDB" id="A0A672RYP9"/>
<dbReference type="PROSITE" id="PS50835">
    <property type="entry name" value="IG_LIKE"/>
    <property type="match status" value="2"/>
</dbReference>
<keyword evidence="9" id="KW-0393">Immunoglobulin domain</keyword>
<evidence type="ECO:0000313" key="14">
    <source>
        <dbReference type="Proteomes" id="UP000472262"/>
    </source>
</evidence>
<evidence type="ECO:0000256" key="8">
    <source>
        <dbReference type="ARBA" id="ARBA00023157"/>
    </source>
</evidence>
<keyword evidence="4" id="KW-0732">Signal</keyword>
<dbReference type="CDD" id="cd05761">
    <property type="entry name" value="IgI_2_Necl-1-4"/>
    <property type="match status" value="1"/>
</dbReference>
<sequence>MSGMRARQSMTFPAFQQAALWALAALTMLLATSVRSNFKSTPPIIYDTYVVYVLFLSALSFSALRDNRIQLVKSTATELIITISDVQLSDDGEYTCSIFTMPVRTARATVTVLGVPGKPVITGFDDAVEEGGKVTLTCTSSGSKPPAKLHWYRDQEEIQGRPDVVESNPDEPTYTVTSELTLTVTRNDNNALITCAVDHPSIANGDKRTEQPLSVLFSPSMSIQPESDLPREGEKFFLQCVGNGNPEPTAFVWRRKDAELPPLAKVDGAFLRFESLNKSDNGVYECQADNGIGMGDITHTLLVQEAGVNAADPTAMSTSSGVDHAVIGGVVAVIVFIMLCLLIVLGRYLIRHKGTYLTHEAKGSDDAPDADTAIINAEGGHSGVDDKKEYFI</sequence>
<reference evidence="13" key="1">
    <citation type="submission" date="2025-08" db="UniProtKB">
        <authorList>
            <consortium name="Ensembl"/>
        </authorList>
    </citation>
    <scope>IDENTIFICATION</scope>
</reference>
<dbReference type="InterPro" id="IPR003585">
    <property type="entry name" value="Neurexin-like"/>
</dbReference>
<protein>
    <submittedName>
        <fullName evidence="13">Cell adhesion molecule 3-like</fullName>
    </submittedName>
</protein>
<evidence type="ECO:0000259" key="12">
    <source>
        <dbReference type="PROSITE" id="PS50835"/>
    </source>
</evidence>
<keyword evidence="3 11" id="KW-0812">Transmembrane</keyword>
<dbReference type="InterPro" id="IPR036179">
    <property type="entry name" value="Ig-like_dom_sf"/>
</dbReference>
<dbReference type="GO" id="GO:0007156">
    <property type="term" value="P:homophilic cell adhesion via plasma membrane adhesion molecules"/>
    <property type="evidence" value="ECO:0007669"/>
    <property type="project" value="TreeGrafter"/>
</dbReference>
<comment type="similarity">
    <text evidence="2">Belongs to the nectin family.</text>
</comment>
<dbReference type="SMART" id="SM00294">
    <property type="entry name" value="4.1m"/>
    <property type="match status" value="1"/>
</dbReference>
<dbReference type="Proteomes" id="UP000472262">
    <property type="component" value="Unassembled WGS sequence"/>
</dbReference>
<reference evidence="13" key="2">
    <citation type="submission" date="2025-09" db="UniProtKB">
        <authorList>
            <consortium name="Ensembl"/>
        </authorList>
    </citation>
    <scope>IDENTIFICATION</scope>
</reference>
<evidence type="ECO:0000256" key="4">
    <source>
        <dbReference type="ARBA" id="ARBA00022729"/>
    </source>
</evidence>